<gene>
    <name evidence="2" type="ORF">TGAMA5MH_05790</name>
</gene>
<evidence type="ECO:0000256" key="1">
    <source>
        <dbReference type="SAM" id="Phobius"/>
    </source>
</evidence>
<evidence type="ECO:0008006" key="4">
    <source>
        <dbReference type="Google" id="ProtNLM"/>
    </source>
</evidence>
<name>A0A2K0T9A8_9HYPO</name>
<evidence type="ECO:0000313" key="2">
    <source>
        <dbReference type="EMBL" id="PNP42109.1"/>
    </source>
</evidence>
<evidence type="ECO:0000313" key="3">
    <source>
        <dbReference type="Proteomes" id="UP000236546"/>
    </source>
</evidence>
<feature type="transmembrane region" description="Helical" evidence="1">
    <location>
        <begin position="20"/>
        <end position="38"/>
    </location>
</feature>
<keyword evidence="1" id="KW-1133">Transmembrane helix</keyword>
<dbReference type="EMBL" id="MTYH01000051">
    <property type="protein sequence ID" value="PNP42109.1"/>
    <property type="molecule type" value="Genomic_DNA"/>
</dbReference>
<comment type="caution">
    <text evidence="2">The sequence shown here is derived from an EMBL/GenBank/DDBJ whole genome shotgun (WGS) entry which is preliminary data.</text>
</comment>
<accession>A0A2K0T9A8</accession>
<proteinExistence type="predicted"/>
<dbReference type="Proteomes" id="UP000236546">
    <property type="component" value="Unassembled WGS sequence"/>
</dbReference>
<dbReference type="OrthoDB" id="5595811at2759"/>
<sequence length="44" mass="4878">MASSFSIADLVDYVDLDKKSLLISACSIIFNPLFWNIVARKGSK</sequence>
<keyword evidence="1" id="KW-0812">Transmembrane</keyword>
<dbReference type="AlphaFoldDB" id="A0A2K0T9A8"/>
<protein>
    <recommendedName>
        <fullName evidence="4">Phosphatidylethanolamine N-methyltransferase</fullName>
    </recommendedName>
</protein>
<reference evidence="2 3" key="1">
    <citation type="submission" date="2017-02" db="EMBL/GenBank/DDBJ databases">
        <title>Genomes of Trichoderma spp. with biocontrol activity.</title>
        <authorList>
            <person name="Gardiner D."/>
            <person name="Kazan K."/>
            <person name="Vos C."/>
            <person name="Harvey P."/>
        </authorList>
    </citation>
    <scope>NUCLEOTIDE SEQUENCE [LARGE SCALE GENOMIC DNA]</scope>
    <source>
        <strain evidence="2 3">A5MH</strain>
    </source>
</reference>
<organism evidence="2 3">
    <name type="scientific">Trichoderma gamsii</name>
    <dbReference type="NCBI Taxonomy" id="398673"/>
    <lineage>
        <taxon>Eukaryota</taxon>
        <taxon>Fungi</taxon>
        <taxon>Dikarya</taxon>
        <taxon>Ascomycota</taxon>
        <taxon>Pezizomycotina</taxon>
        <taxon>Sordariomycetes</taxon>
        <taxon>Hypocreomycetidae</taxon>
        <taxon>Hypocreales</taxon>
        <taxon>Hypocreaceae</taxon>
        <taxon>Trichoderma</taxon>
    </lineage>
</organism>
<keyword evidence="1" id="KW-0472">Membrane</keyword>